<accession>A0AAD4QMI1</accession>
<dbReference type="SUPFAM" id="SSF48264">
    <property type="entry name" value="Cytochrome P450"/>
    <property type="match status" value="1"/>
</dbReference>
<keyword evidence="9" id="KW-1133">Transmembrane helix</keyword>
<protein>
    <submittedName>
        <fullName evidence="10">Cytochrome P450</fullName>
    </submittedName>
</protein>
<evidence type="ECO:0000256" key="9">
    <source>
        <dbReference type="SAM" id="Phobius"/>
    </source>
</evidence>
<comment type="caution">
    <text evidence="10">The sequence shown here is derived from an EMBL/GenBank/DDBJ whole genome shotgun (WGS) entry which is preliminary data.</text>
</comment>
<evidence type="ECO:0000256" key="1">
    <source>
        <dbReference type="ARBA" id="ARBA00001971"/>
    </source>
</evidence>
<keyword evidence="5" id="KW-0560">Oxidoreductase</keyword>
<evidence type="ECO:0000256" key="5">
    <source>
        <dbReference type="ARBA" id="ARBA00023002"/>
    </source>
</evidence>
<comment type="similarity">
    <text evidence="2">Belongs to the cytochrome P450 family.</text>
</comment>
<dbReference type="PANTHER" id="PTHR24287:SF1">
    <property type="entry name" value="P450, PUTATIVE (EUROFUNG)-RELATED"/>
    <property type="match status" value="1"/>
</dbReference>
<comment type="cofactor">
    <cofactor evidence="1 8">
        <name>heme</name>
        <dbReference type="ChEBI" id="CHEBI:30413"/>
    </cofactor>
</comment>
<name>A0AAD4QMI1_9AGAM</name>
<keyword evidence="4 8" id="KW-0479">Metal-binding</keyword>
<keyword evidence="3 8" id="KW-0349">Heme</keyword>
<gene>
    <name evidence="10" type="ORF">B0F90DRAFT_1731031</name>
</gene>
<dbReference type="GO" id="GO:0016705">
    <property type="term" value="F:oxidoreductase activity, acting on paired donors, with incorporation or reduction of molecular oxygen"/>
    <property type="evidence" value="ECO:0007669"/>
    <property type="project" value="InterPro"/>
</dbReference>
<keyword evidence="11" id="KW-1185">Reference proteome</keyword>
<proteinExistence type="inferred from homology"/>
<dbReference type="GO" id="GO:0005506">
    <property type="term" value="F:iron ion binding"/>
    <property type="evidence" value="ECO:0007669"/>
    <property type="project" value="InterPro"/>
</dbReference>
<evidence type="ECO:0000256" key="4">
    <source>
        <dbReference type="ARBA" id="ARBA00022723"/>
    </source>
</evidence>
<keyword evidence="9" id="KW-0472">Membrane</keyword>
<keyword evidence="6 8" id="KW-0408">Iron</keyword>
<dbReference type="AlphaFoldDB" id="A0AAD4QMI1"/>
<feature type="binding site" description="axial binding residue" evidence="8">
    <location>
        <position position="526"/>
    </location>
    <ligand>
        <name>heme</name>
        <dbReference type="ChEBI" id="CHEBI:30413"/>
    </ligand>
    <ligandPart>
        <name>Fe</name>
        <dbReference type="ChEBI" id="CHEBI:18248"/>
    </ligandPart>
</feature>
<dbReference type="InterPro" id="IPR001128">
    <property type="entry name" value="Cyt_P450"/>
</dbReference>
<evidence type="ECO:0000256" key="3">
    <source>
        <dbReference type="ARBA" id="ARBA00022617"/>
    </source>
</evidence>
<organism evidence="10 11">
    <name type="scientific">Multifurca ochricompacta</name>
    <dbReference type="NCBI Taxonomy" id="376703"/>
    <lineage>
        <taxon>Eukaryota</taxon>
        <taxon>Fungi</taxon>
        <taxon>Dikarya</taxon>
        <taxon>Basidiomycota</taxon>
        <taxon>Agaricomycotina</taxon>
        <taxon>Agaricomycetes</taxon>
        <taxon>Russulales</taxon>
        <taxon>Russulaceae</taxon>
        <taxon>Multifurca</taxon>
    </lineage>
</organism>
<keyword evidence="9" id="KW-0812">Transmembrane</keyword>
<dbReference type="InterPro" id="IPR036396">
    <property type="entry name" value="Cyt_P450_sf"/>
</dbReference>
<dbReference type="GO" id="GO:0004497">
    <property type="term" value="F:monooxygenase activity"/>
    <property type="evidence" value="ECO:0007669"/>
    <property type="project" value="UniProtKB-KW"/>
</dbReference>
<evidence type="ECO:0000256" key="2">
    <source>
        <dbReference type="ARBA" id="ARBA00010617"/>
    </source>
</evidence>
<sequence length="602" mass="68384">MTPRRELTAFEKIIPDYRKRILLSLGKALIAPPLLTFLLLRSTWPSSFSFWLSLPLALLSIPITIALRSRYTLWVQDREAAQLGAQPITKVTGRWPGNLDIVLRLLKSFESGYVLQGFADLFEEYGCTTLNTRFFWDDQIISMDEKVFRFVAHTGFTHFEKGILWHERIDKLLGTGLFNAEGEQWRIGRQIARPFFTKERISDFHIFEHSSAKTLNLIANRAATYAPIDIQDLLQRFTLDAAALFLWGTALNTLDQPLTEPGRVVLGPKGSAPADGGGEWDVFTNAFETVAVLITRRGVQGNTWPLLELFKDKTEEPIQVIMDWLEPLVREAISRKAKRRVANGEAKVSARDEDTVFLDYLADRTDDVEHIRYELITFLIASRDTTSSLLTFVIYLLGLHPDVCSRLREEVLETFGKTGTPSYAHLKKMEYMRAVLKETLRLFPAAPLVARTSRDDPLVIPSTSKLYLPPKTQIMMSSLLAHKRSDLWGPDAELFRPERWFDSVLLDKIATTPFMYSPFYGGPRVCLGQDFALNEAGYFLVRLLQRFQAFRFAPDFMPAGALPPAHWAGMPGRQGLEKIHPSINFTLHSKGGVWMFAEPALP</sequence>
<evidence type="ECO:0000313" key="11">
    <source>
        <dbReference type="Proteomes" id="UP001203297"/>
    </source>
</evidence>
<dbReference type="EMBL" id="WTXG01000026">
    <property type="protein sequence ID" value="KAI0298782.1"/>
    <property type="molecule type" value="Genomic_DNA"/>
</dbReference>
<evidence type="ECO:0000256" key="6">
    <source>
        <dbReference type="ARBA" id="ARBA00023004"/>
    </source>
</evidence>
<dbReference type="Proteomes" id="UP001203297">
    <property type="component" value="Unassembled WGS sequence"/>
</dbReference>
<reference evidence="10" key="1">
    <citation type="journal article" date="2022" name="New Phytol.">
        <title>Evolutionary transition to the ectomycorrhizal habit in the genomes of a hyperdiverse lineage of mushroom-forming fungi.</title>
        <authorList>
            <person name="Looney B."/>
            <person name="Miyauchi S."/>
            <person name="Morin E."/>
            <person name="Drula E."/>
            <person name="Courty P.E."/>
            <person name="Kohler A."/>
            <person name="Kuo A."/>
            <person name="LaButti K."/>
            <person name="Pangilinan J."/>
            <person name="Lipzen A."/>
            <person name="Riley R."/>
            <person name="Andreopoulos W."/>
            <person name="He G."/>
            <person name="Johnson J."/>
            <person name="Nolan M."/>
            <person name="Tritt A."/>
            <person name="Barry K.W."/>
            <person name="Grigoriev I.V."/>
            <person name="Nagy L.G."/>
            <person name="Hibbett D."/>
            <person name="Henrissat B."/>
            <person name="Matheny P.B."/>
            <person name="Labbe J."/>
            <person name="Martin F.M."/>
        </authorList>
    </citation>
    <scope>NUCLEOTIDE SEQUENCE</scope>
    <source>
        <strain evidence="10">BPL690</strain>
    </source>
</reference>
<dbReference type="InterPro" id="IPR002401">
    <property type="entry name" value="Cyt_P450_E_grp-I"/>
</dbReference>
<dbReference type="InterPro" id="IPR047146">
    <property type="entry name" value="Cyt_P450_E_CYP52_fungi"/>
</dbReference>
<feature type="transmembrane region" description="Helical" evidence="9">
    <location>
        <begin position="21"/>
        <end position="42"/>
    </location>
</feature>
<dbReference type="Gene3D" id="1.10.630.10">
    <property type="entry name" value="Cytochrome P450"/>
    <property type="match status" value="1"/>
</dbReference>
<dbReference type="GO" id="GO:0020037">
    <property type="term" value="F:heme binding"/>
    <property type="evidence" value="ECO:0007669"/>
    <property type="project" value="InterPro"/>
</dbReference>
<evidence type="ECO:0000256" key="8">
    <source>
        <dbReference type="PIRSR" id="PIRSR602401-1"/>
    </source>
</evidence>
<dbReference type="Pfam" id="PF00067">
    <property type="entry name" value="p450"/>
    <property type="match status" value="1"/>
</dbReference>
<dbReference type="PRINTS" id="PR00385">
    <property type="entry name" value="P450"/>
</dbReference>
<evidence type="ECO:0000256" key="7">
    <source>
        <dbReference type="ARBA" id="ARBA00023033"/>
    </source>
</evidence>
<dbReference type="PANTHER" id="PTHR24287">
    <property type="entry name" value="P450, PUTATIVE (EUROFUNG)-RELATED"/>
    <property type="match status" value="1"/>
</dbReference>
<evidence type="ECO:0000313" key="10">
    <source>
        <dbReference type="EMBL" id="KAI0298782.1"/>
    </source>
</evidence>
<keyword evidence="7" id="KW-0503">Monooxygenase</keyword>
<dbReference type="PRINTS" id="PR00463">
    <property type="entry name" value="EP450I"/>
</dbReference>